<evidence type="ECO:0000256" key="5">
    <source>
        <dbReference type="ARBA" id="ARBA00022989"/>
    </source>
</evidence>
<feature type="transmembrane region" description="Helical" evidence="7">
    <location>
        <begin position="414"/>
        <end position="434"/>
    </location>
</feature>
<evidence type="ECO:0000256" key="2">
    <source>
        <dbReference type="ARBA" id="ARBA00007430"/>
    </source>
</evidence>
<dbReference type="CDD" id="cd13127">
    <property type="entry name" value="MATE_tuaB_like"/>
    <property type="match status" value="1"/>
</dbReference>
<feature type="transmembrane region" description="Helical" evidence="7">
    <location>
        <begin position="12"/>
        <end position="35"/>
    </location>
</feature>
<gene>
    <name evidence="8" type="ORF">SAMN04488018_1223</name>
</gene>
<dbReference type="GO" id="GO:0005886">
    <property type="term" value="C:plasma membrane"/>
    <property type="evidence" value="ECO:0007669"/>
    <property type="project" value="UniProtKB-SubCell"/>
</dbReference>
<dbReference type="InterPro" id="IPR050833">
    <property type="entry name" value="Poly_Biosynth_Transport"/>
</dbReference>
<feature type="transmembrane region" description="Helical" evidence="7">
    <location>
        <begin position="171"/>
        <end position="189"/>
    </location>
</feature>
<name>A0A1H6XVU1_9FLAO</name>
<evidence type="ECO:0000256" key="1">
    <source>
        <dbReference type="ARBA" id="ARBA00004651"/>
    </source>
</evidence>
<feature type="transmembrane region" description="Helical" evidence="7">
    <location>
        <begin position="115"/>
        <end position="135"/>
    </location>
</feature>
<feature type="transmembrane region" description="Helical" evidence="7">
    <location>
        <begin position="147"/>
        <end position="165"/>
    </location>
</feature>
<feature type="transmembrane region" description="Helical" evidence="7">
    <location>
        <begin position="363"/>
        <end position="394"/>
    </location>
</feature>
<feature type="transmembrane region" description="Helical" evidence="7">
    <location>
        <begin position="441"/>
        <end position="462"/>
    </location>
</feature>
<organism evidence="8 9">
    <name type="scientific">Myroides marinus</name>
    <dbReference type="NCBI Taxonomy" id="703342"/>
    <lineage>
        <taxon>Bacteria</taxon>
        <taxon>Pseudomonadati</taxon>
        <taxon>Bacteroidota</taxon>
        <taxon>Flavobacteriia</taxon>
        <taxon>Flavobacteriales</taxon>
        <taxon>Flavobacteriaceae</taxon>
        <taxon>Myroides</taxon>
    </lineage>
</organism>
<feature type="transmembrane region" description="Helical" evidence="7">
    <location>
        <begin position="252"/>
        <end position="270"/>
    </location>
</feature>
<proteinExistence type="inferred from homology"/>
<evidence type="ECO:0000256" key="7">
    <source>
        <dbReference type="SAM" id="Phobius"/>
    </source>
</evidence>
<feature type="transmembrane region" description="Helical" evidence="7">
    <location>
        <begin position="290"/>
        <end position="314"/>
    </location>
</feature>
<feature type="transmembrane region" description="Helical" evidence="7">
    <location>
        <begin position="79"/>
        <end position="103"/>
    </location>
</feature>
<evidence type="ECO:0000256" key="4">
    <source>
        <dbReference type="ARBA" id="ARBA00022692"/>
    </source>
</evidence>
<protein>
    <submittedName>
        <fullName evidence="8">Membrane protein involved in the export of O-antigen and teichoic acid</fullName>
    </submittedName>
</protein>
<comment type="subcellular location">
    <subcellularLocation>
        <location evidence="1">Cell membrane</location>
        <topology evidence="1">Multi-pass membrane protein</topology>
    </subcellularLocation>
</comment>
<keyword evidence="6 7" id="KW-0472">Membrane</keyword>
<dbReference type="RefSeq" id="WP_074747503.1">
    <property type="nucleotide sequence ID" value="NZ_FNYS01000022.1"/>
</dbReference>
<dbReference type="EMBL" id="FNYS01000022">
    <property type="protein sequence ID" value="SEJ29022.1"/>
    <property type="molecule type" value="Genomic_DNA"/>
</dbReference>
<dbReference type="PANTHER" id="PTHR30250">
    <property type="entry name" value="PST FAMILY PREDICTED COLANIC ACID TRANSPORTER"/>
    <property type="match status" value="1"/>
</dbReference>
<reference evidence="8 9" key="1">
    <citation type="submission" date="2016-10" db="EMBL/GenBank/DDBJ databases">
        <authorList>
            <person name="de Groot N.N."/>
        </authorList>
    </citation>
    <scope>NUCLEOTIDE SEQUENCE [LARGE SCALE GENOMIC DNA]</scope>
    <source>
        <strain evidence="8 9">DSM 23048</strain>
    </source>
</reference>
<evidence type="ECO:0000256" key="6">
    <source>
        <dbReference type="ARBA" id="ARBA00023136"/>
    </source>
</evidence>
<dbReference type="AlphaFoldDB" id="A0A1H6XVU1"/>
<dbReference type="Pfam" id="PF13440">
    <property type="entry name" value="Polysacc_synt_3"/>
    <property type="match status" value="1"/>
</dbReference>
<keyword evidence="4 7" id="KW-0812">Transmembrane</keyword>
<sequence>MSLKNQAIGGVIWTVVDTFVLRGLSFIATLILARWLGPAEFGLVGMITVFIAIGTSLTDSGLTSSLIRAQEKDSRDYSTVFWMNLGISILVYLILFFSAPWIADFFNQSVLVRLIRLYCISFIISAFSAVQLVRLTEKMNFKKIAKINIPGTLVGVIVGLILGYHGYGAFAIVWMYLSTQVLQSIILWWNSNWRPNFIYSREKAKYHYRFGYKLMLSGLINTIFQNIYNIVIGRLYNPVTLGFYERSQTLNMYPVTVLTSVISKVTYPLLANIQEDKKKVGSVYRKILRLAFFLIAPLMLLMATIAKPLFNLILGQEWEAAVPFFQILCLGTMFYPIHAFNLNVFMVYGRSDLFLKLEVIKKVVIVLAISIGYCFGIYGLVFSSVITSYIALLINTHYSADMINYSQKQQFKDMFPTFVSGLLSVMVVLILYSFVNFEYDIVKIAIGLVLGGGIYLSINYMIKSTPLFYSINLIKEKIRR</sequence>
<feature type="transmembrane region" description="Helical" evidence="7">
    <location>
        <begin position="41"/>
        <end position="58"/>
    </location>
</feature>
<evidence type="ECO:0000313" key="8">
    <source>
        <dbReference type="EMBL" id="SEJ29022.1"/>
    </source>
</evidence>
<feature type="transmembrane region" description="Helical" evidence="7">
    <location>
        <begin position="320"/>
        <end position="342"/>
    </location>
</feature>
<dbReference type="PANTHER" id="PTHR30250:SF10">
    <property type="entry name" value="LIPOPOLYSACCHARIDE BIOSYNTHESIS PROTEIN WZXC"/>
    <property type="match status" value="1"/>
</dbReference>
<feature type="transmembrane region" description="Helical" evidence="7">
    <location>
        <begin position="210"/>
        <end position="232"/>
    </location>
</feature>
<dbReference type="Proteomes" id="UP000183077">
    <property type="component" value="Unassembled WGS sequence"/>
</dbReference>
<keyword evidence="3" id="KW-1003">Cell membrane</keyword>
<dbReference type="GeneID" id="82258341"/>
<evidence type="ECO:0000313" key="9">
    <source>
        <dbReference type="Proteomes" id="UP000183077"/>
    </source>
</evidence>
<accession>A0A1H6XVU1</accession>
<evidence type="ECO:0000256" key="3">
    <source>
        <dbReference type="ARBA" id="ARBA00022475"/>
    </source>
</evidence>
<keyword evidence="5 7" id="KW-1133">Transmembrane helix</keyword>
<comment type="similarity">
    <text evidence="2">Belongs to the polysaccharide synthase family.</text>
</comment>